<dbReference type="WBParaSite" id="jg24633">
    <property type="protein sequence ID" value="jg24633"/>
    <property type="gene ID" value="jg24633"/>
</dbReference>
<evidence type="ECO:0000313" key="2">
    <source>
        <dbReference type="WBParaSite" id="jg24633"/>
    </source>
</evidence>
<dbReference type="AlphaFoldDB" id="A0A915DYV1"/>
<name>A0A915DYV1_9BILA</name>
<accession>A0A915DYV1</accession>
<evidence type="ECO:0000313" key="1">
    <source>
        <dbReference type="Proteomes" id="UP000887574"/>
    </source>
</evidence>
<organism evidence="1 2">
    <name type="scientific">Ditylenchus dipsaci</name>
    <dbReference type="NCBI Taxonomy" id="166011"/>
    <lineage>
        <taxon>Eukaryota</taxon>
        <taxon>Metazoa</taxon>
        <taxon>Ecdysozoa</taxon>
        <taxon>Nematoda</taxon>
        <taxon>Chromadorea</taxon>
        <taxon>Rhabditida</taxon>
        <taxon>Tylenchina</taxon>
        <taxon>Tylenchomorpha</taxon>
        <taxon>Sphaerularioidea</taxon>
        <taxon>Anguinidae</taxon>
        <taxon>Anguininae</taxon>
        <taxon>Ditylenchus</taxon>
    </lineage>
</organism>
<protein>
    <submittedName>
        <fullName evidence="2">Uncharacterized protein</fullName>
    </submittedName>
</protein>
<keyword evidence="1" id="KW-1185">Reference proteome</keyword>
<proteinExistence type="predicted"/>
<reference evidence="2" key="1">
    <citation type="submission" date="2022-11" db="UniProtKB">
        <authorList>
            <consortium name="WormBaseParasite"/>
        </authorList>
    </citation>
    <scope>IDENTIFICATION</scope>
</reference>
<sequence>MKVFDWSNSDVFSWLHQVRDRKLLPKEVGAKILSTYARKVSLKTISRHVPQEPLEALTVIPISTKFGGSMKAVKLGESLFYLYRLHEKTNSRIRE</sequence>
<dbReference type="Proteomes" id="UP000887574">
    <property type="component" value="Unplaced"/>
</dbReference>